<evidence type="ECO:0000313" key="1">
    <source>
        <dbReference type="EMBL" id="SCY89793.1"/>
    </source>
</evidence>
<gene>
    <name evidence="1" type="ORF">SAMN03080606_02951</name>
</gene>
<dbReference type="AlphaFoldDB" id="A0A1G5JN41"/>
<organism evidence="1 2">
    <name type="scientific">Alkaliphilus peptidifermentans DSM 18978</name>
    <dbReference type="NCBI Taxonomy" id="1120976"/>
    <lineage>
        <taxon>Bacteria</taxon>
        <taxon>Bacillati</taxon>
        <taxon>Bacillota</taxon>
        <taxon>Clostridia</taxon>
        <taxon>Peptostreptococcales</taxon>
        <taxon>Natronincolaceae</taxon>
        <taxon>Alkaliphilus</taxon>
    </lineage>
</organism>
<name>A0A1G5JN41_9FIRM</name>
<sequence length="51" mass="6151">MFLMVAHGQRYKIMRLCNSENPLLQKKMHNSCWRGVAMYFLSINMRLDKDM</sequence>
<keyword evidence="2" id="KW-1185">Reference proteome</keyword>
<accession>A0A1G5JN41</accession>
<dbReference type="Proteomes" id="UP000198636">
    <property type="component" value="Unassembled WGS sequence"/>
</dbReference>
<dbReference type="EMBL" id="FMUS01000020">
    <property type="protein sequence ID" value="SCY89793.1"/>
    <property type="molecule type" value="Genomic_DNA"/>
</dbReference>
<reference evidence="1 2" key="1">
    <citation type="submission" date="2016-10" db="EMBL/GenBank/DDBJ databases">
        <authorList>
            <person name="de Groot N.N."/>
        </authorList>
    </citation>
    <scope>NUCLEOTIDE SEQUENCE [LARGE SCALE GENOMIC DNA]</scope>
    <source>
        <strain evidence="1 2">DSM 18978</strain>
    </source>
</reference>
<proteinExistence type="predicted"/>
<protein>
    <submittedName>
        <fullName evidence="1">Uncharacterized protein</fullName>
    </submittedName>
</protein>
<evidence type="ECO:0000313" key="2">
    <source>
        <dbReference type="Proteomes" id="UP000198636"/>
    </source>
</evidence>